<evidence type="ECO:0000256" key="1">
    <source>
        <dbReference type="SAM" id="MobiDB-lite"/>
    </source>
</evidence>
<evidence type="ECO:0000313" key="3">
    <source>
        <dbReference type="EMBL" id="KAF3321975.1"/>
    </source>
</evidence>
<name>A0A833VDV8_9POAL</name>
<dbReference type="GO" id="GO:0003723">
    <property type="term" value="F:RNA binding"/>
    <property type="evidence" value="ECO:0007669"/>
    <property type="project" value="InterPro"/>
</dbReference>
<keyword evidence="4" id="KW-1185">Reference proteome</keyword>
<dbReference type="GO" id="GO:0000932">
    <property type="term" value="C:P-body"/>
    <property type="evidence" value="ECO:0007669"/>
    <property type="project" value="TreeGrafter"/>
</dbReference>
<accession>A0A833VDV8</accession>
<dbReference type="InterPro" id="IPR001900">
    <property type="entry name" value="RNase_II/R"/>
</dbReference>
<organism evidence="3 4">
    <name type="scientific">Carex littledalei</name>
    <dbReference type="NCBI Taxonomy" id="544730"/>
    <lineage>
        <taxon>Eukaryota</taxon>
        <taxon>Viridiplantae</taxon>
        <taxon>Streptophyta</taxon>
        <taxon>Embryophyta</taxon>
        <taxon>Tracheophyta</taxon>
        <taxon>Spermatophyta</taxon>
        <taxon>Magnoliopsida</taxon>
        <taxon>Liliopsida</taxon>
        <taxon>Poales</taxon>
        <taxon>Cyperaceae</taxon>
        <taxon>Cyperoideae</taxon>
        <taxon>Cariceae</taxon>
        <taxon>Carex</taxon>
        <taxon>Carex subgen. Euthyceras</taxon>
    </lineage>
</organism>
<proteinExistence type="predicted"/>
<comment type="caution">
    <text evidence="3">The sequence shown here is derived from an EMBL/GenBank/DDBJ whole genome shotgun (WGS) entry which is preliminary data.</text>
</comment>
<feature type="region of interest" description="Disordered" evidence="1">
    <location>
        <begin position="71"/>
        <end position="92"/>
    </location>
</feature>
<dbReference type="InterPro" id="IPR057324">
    <property type="entry name" value="WH_RNase_II"/>
</dbReference>
<dbReference type="SUPFAM" id="SSF50249">
    <property type="entry name" value="Nucleic acid-binding proteins"/>
    <property type="match status" value="1"/>
</dbReference>
<gene>
    <name evidence="3" type="ORF">FCM35_KLT14191</name>
</gene>
<dbReference type="Proteomes" id="UP000623129">
    <property type="component" value="Unassembled WGS sequence"/>
</dbReference>
<dbReference type="Pfam" id="PF23161">
    <property type="entry name" value="HTH_RNase_II"/>
    <property type="match status" value="1"/>
</dbReference>
<dbReference type="Pfam" id="PF25255">
    <property type="entry name" value="WHD_RNase_II"/>
    <property type="match status" value="1"/>
</dbReference>
<dbReference type="OrthoDB" id="2285229at2759"/>
<dbReference type="SMART" id="SM00955">
    <property type="entry name" value="RNB"/>
    <property type="match status" value="1"/>
</dbReference>
<feature type="domain" description="RNB" evidence="2">
    <location>
        <begin position="379"/>
        <end position="675"/>
    </location>
</feature>
<protein>
    <submittedName>
        <fullName evidence="3">Ribonuclease II</fullName>
    </submittedName>
</protein>
<dbReference type="GO" id="GO:0006402">
    <property type="term" value="P:mRNA catabolic process"/>
    <property type="evidence" value="ECO:0007669"/>
    <property type="project" value="TreeGrafter"/>
</dbReference>
<dbReference type="InterPro" id="IPR056403">
    <property type="entry name" value="RNase_II_barrel"/>
</dbReference>
<reference evidence="3" key="1">
    <citation type="submission" date="2020-01" db="EMBL/GenBank/DDBJ databases">
        <title>Genome sequence of Kobresia littledalei, the first chromosome-level genome in the family Cyperaceae.</title>
        <authorList>
            <person name="Qu G."/>
        </authorList>
    </citation>
    <scope>NUCLEOTIDE SEQUENCE</scope>
    <source>
        <strain evidence="3">C.B.Clarke</strain>
        <tissue evidence="3">Leaf</tissue>
    </source>
</reference>
<evidence type="ECO:0000313" key="4">
    <source>
        <dbReference type="Proteomes" id="UP000623129"/>
    </source>
</evidence>
<dbReference type="InterPro" id="IPR012340">
    <property type="entry name" value="NA-bd_OB-fold"/>
</dbReference>
<dbReference type="AlphaFoldDB" id="A0A833VDV8"/>
<evidence type="ECO:0000259" key="2">
    <source>
        <dbReference type="SMART" id="SM00955"/>
    </source>
</evidence>
<dbReference type="InterPro" id="IPR056404">
    <property type="entry name" value="HTH_RNase_II"/>
</dbReference>
<dbReference type="GO" id="GO:0000175">
    <property type="term" value="F:3'-5'-RNA exonuclease activity"/>
    <property type="evidence" value="ECO:0007669"/>
    <property type="project" value="TreeGrafter"/>
</dbReference>
<dbReference type="InterPro" id="IPR050180">
    <property type="entry name" value="RNR_Ribonuclease"/>
</dbReference>
<dbReference type="PANTHER" id="PTHR23355">
    <property type="entry name" value="RIBONUCLEASE"/>
    <property type="match status" value="1"/>
</dbReference>
<dbReference type="PANTHER" id="PTHR23355:SF42">
    <property type="entry name" value="RIBONUCLEASE II, CHLOROPLASTIC_MITOCHONDRIAL"/>
    <property type="match status" value="1"/>
</dbReference>
<sequence length="782" mass="88651">MANRTMSLCSILGFFHHRSLPRSNSNSLGFVHPDSRFWSFNLSLSFTGGDHTRFHGSLMDLVMEELQHQTRTRASSQAGLTSIKDGPETKAEKKTLQKGTLLEFEKDSKKLVLAVVHRPDKKQNWIVLDQNGFVSSIRPQQITYIVPGIEVIEYSDIADFAKKAEELLDPSILECAWMEVLERNQWATMEEIAEIMYGSTGPLECYCTHVLLSRDDIYFVLVETRDSLVYDPRSTDEVEDLIKRKMTEEIAKKELDDFVQTLYSAKALPYESKPAKSSWLVEAKVREMIESLVAFATGNCKSDCKSEEQRELARNILSTMGMSKLSSAAVGLLMDIGYFPIHVNLDVLKMNIRTEHNYKTLLAAEQILARTTDPDEHIRTDLTSLKVYAIDVDEADELDDALSATRLSDGRIKVWIHVADTASWVDPFGTLDKEALHRGTSVYLPTATLSMFPEKLALEKMSLRQGELCRAVSVSVVLDHDGNIIEYAVENTTIKPTYMLTYESATELLYLNLEEEEELQILSDAASLRYKWRHDHGALDTTMPEARIKVSDPDNPDPTISLYTEGDNSAKRLVTEMMILCNEVIADFGSSNGIPLPYRSQPQANISDYTAFDKLPAGPVRSFAYIRVMRAADMNFHGPLPHATLGIDGYVQFTSPIRRYVDLLAHFQIKAYLRGHVLPLSAKELQKRTFVANMHMKIARRLQSTSLRYWLLEYLRRQPTDKTYRALILRFIKDRTATLLLFEVALQETCVVSSKGSDVGDQIKVVVIASNPRRDYLILREV</sequence>
<dbReference type="Pfam" id="PF23163">
    <property type="entry name" value="CSD_RNase_II"/>
    <property type="match status" value="1"/>
</dbReference>
<dbReference type="EMBL" id="SWLB01000026">
    <property type="protein sequence ID" value="KAF3321975.1"/>
    <property type="molecule type" value="Genomic_DNA"/>
</dbReference>
<dbReference type="Pfam" id="PF00773">
    <property type="entry name" value="RNB"/>
    <property type="match status" value="1"/>
</dbReference>